<dbReference type="InterPro" id="IPR041628">
    <property type="entry name" value="ChlI/MoxR_AAA_lid"/>
</dbReference>
<dbReference type="InterPro" id="IPR027417">
    <property type="entry name" value="P-loop_NTPase"/>
</dbReference>
<proteinExistence type="inferred from homology"/>
<dbReference type="PANTHER" id="PTHR42759:SF1">
    <property type="entry name" value="MAGNESIUM-CHELATASE SUBUNIT CHLD"/>
    <property type="match status" value="1"/>
</dbReference>
<dbReference type="Proteomes" id="UP000179095">
    <property type="component" value="Unassembled WGS sequence"/>
</dbReference>
<gene>
    <name evidence="6" type="ORF">A3F86_04805</name>
</gene>
<dbReference type="Pfam" id="PF07726">
    <property type="entry name" value="AAA_3"/>
    <property type="match status" value="1"/>
</dbReference>
<dbReference type="Pfam" id="PF17863">
    <property type="entry name" value="AAA_lid_2"/>
    <property type="match status" value="1"/>
</dbReference>
<comment type="similarity">
    <text evidence="3">Belongs to the MoxR family.</text>
</comment>
<name>A0A1F4RKB4_UNCSA</name>
<comment type="caution">
    <text evidence="6">The sequence shown here is derived from an EMBL/GenBank/DDBJ whole genome shotgun (WGS) entry which is preliminary data.</text>
</comment>
<accession>A0A1F4RKB4</accession>
<evidence type="ECO:0000256" key="2">
    <source>
        <dbReference type="ARBA" id="ARBA00022840"/>
    </source>
</evidence>
<dbReference type="PANTHER" id="PTHR42759">
    <property type="entry name" value="MOXR FAMILY PROTEIN"/>
    <property type="match status" value="1"/>
</dbReference>
<feature type="domain" description="ChlI/MoxR AAA lid" evidence="5">
    <location>
        <begin position="256"/>
        <end position="322"/>
    </location>
</feature>
<protein>
    <submittedName>
        <fullName evidence="6">ATPase</fullName>
    </submittedName>
</protein>
<sequence>MNDEIKAIDEKVKAGSEFVPNLHKALAETIIGQKQILDRLIIALLCNGHVLIEGLPGLAKTLIIKSLSAAIDAAFARIQFTPDLLPSDLTGTMILNPKSGEFTPRKGPIFANLILADEINRAPSKVQSALLEAMQEHQVTMGGETYKLPEPFMVMATQNPIEQEGTYPLPEAAIDRFIFKLKIGYPRKEEELTIIDHALIGKDPVLKKATSINEIMATREIINQIYIDEKLKKYIVDLVFATRNPEDYKLSDIKGLIQYGASPRASIYLAHTAKGHAFTRRRGYVTPDDIKSIGMDVLRHRIILSYEAEAEEQTPESIIQKIFNTIEVP</sequence>
<organism evidence="6 7">
    <name type="scientific">candidate division WOR-1 bacterium RIFCSPLOWO2_12_FULL_45_9</name>
    <dbReference type="NCBI Taxonomy" id="1802568"/>
    <lineage>
        <taxon>Bacteria</taxon>
        <taxon>Bacillati</taxon>
        <taxon>Saganbacteria</taxon>
    </lineage>
</organism>
<evidence type="ECO:0000256" key="1">
    <source>
        <dbReference type="ARBA" id="ARBA00022741"/>
    </source>
</evidence>
<dbReference type="SUPFAM" id="SSF52540">
    <property type="entry name" value="P-loop containing nucleoside triphosphate hydrolases"/>
    <property type="match status" value="1"/>
</dbReference>
<dbReference type="EMBL" id="METQ01000053">
    <property type="protein sequence ID" value="OGC08546.1"/>
    <property type="molecule type" value="Genomic_DNA"/>
</dbReference>
<reference evidence="6 7" key="1">
    <citation type="journal article" date="2016" name="Nat. Commun.">
        <title>Thousands of microbial genomes shed light on interconnected biogeochemical processes in an aquifer system.</title>
        <authorList>
            <person name="Anantharaman K."/>
            <person name="Brown C.T."/>
            <person name="Hug L.A."/>
            <person name="Sharon I."/>
            <person name="Castelle C.J."/>
            <person name="Probst A.J."/>
            <person name="Thomas B.C."/>
            <person name="Singh A."/>
            <person name="Wilkins M.J."/>
            <person name="Karaoz U."/>
            <person name="Brodie E.L."/>
            <person name="Williams K.H."/>
            <person name="Hubbard S.S."/>
            <person name="Banfield J.F."/>
        </authorList>
    </citation>
    <scope>NUCLEOTIDE SEQUENCE [LARGE SCALE GENOMIC DNA]</scope>
</reference>
<evidence type="ECO:0000313" key="6">
    <source>
        <dbReference type="EMBL" id="OGC08546.1"/>
    </source>
</evidence>
<feature type="domain" description="ATPase AAA-3" evidence="4">
    <location>
        <begin position="49"/>
        <end position="179"/>
    </location>
</feature>
<dbReference type="Gene3D" id="1.10.8.80">
    <property type="entry name" value="Magnesium chelatase subunit I, C-Terminal domain"/>
    <property type="match status" value="1"/>
</dbReference>
<dbReference type="Gene3D" id="3.40.50.300">
    <property type="entry name" value="P-loop containing nucleotide triphosphate hydrolases"/>
    <property type="match status" value="1"/>
</dbReference>
<dbReference type="GO" id="GO:0005524">
    <property type="term" value="F:ATP binding"/>
    <property type="evidence" value="ECO:0007669"/>
    <property type="project" value="UniProtKB-KW"/>
</dbReference>
<dbReference type="InterPro" id="IPR011703">
    <property type="entry name" value="ATPase_AAA-3"/>
</dbReference>
<dbReference type="AlphaFoldDB" id="A0A1F4RKB4"/>
<evidence type="ECO:0000259" key="5">
    <source>
        <dbReference type="Pfam" id="PF17863"/>
    </source>
</evidence>
<dbReference type="FunFam" id="3.40.50.300:FF:000640">
    <property type="entry name" value="MoxR family ATPase"/>
    <property type="match status" value="1"/>
</dbReference>
<dbReference type="GO" id="GO:0016887">
    <property type="term" value="F:ATP hydrolysis activity"/>
    <property type="evidence" value="ECO:0007669"/>
    <property type="project" value="InterPro"/>
</dbReference>
<dbReference type="PIRSF" id="PIRSF002849">
    <property type="entry name" value="AAA_ATPase_chaperone_MoxR_prd"/>
    <property type="match status" value="1"/>
</dbReference>
<evidence type="ECO:0000313" key="7">
    <source>
        <dbReference type="Proteomes" id="UP000179095"/>
    </source>
</evidence>
<dbReference type="InterPro" id="IPR050764">
    <property type="entry name" value="CbbQ/NirQ/NorQ/GpvN"/>
</dbReference>
<dbReference type="STRING" id="1802568.A3F86_04805"/>
<keyword evidence="1" id="KW-0547">Nucleotide-binding</keyword>
<evidence type="ECO:0000256" key="3">
    <source>
        <dbReference type="ARBA" id="ARBA00061607"/>
    </source>
</evidence>
<keyword evidence="2" id="KW-0067">ATP-binding</keyword>
<evidence type="ECO:0000259" key="4">
    <source>
        <dbReference type="Pfam" id="PF07726"/>
    </source>
</evidence>